<keyword evidence="3" id="KW-1185">Reference proteome</keyword>
<proteinExistence type="predicted"/>
<dbReference type="OMA" id="TESENHW"/>
<feature type="domain" description="DDE-1" evidence="1">
    <location>
        <begin position="27"/>
        <end position="158"/>
    </location>
</feature>
<dbReference type="InterPro" id="IPR004875">
    <property type="entry name" value="DDE_SF_endonuclease_dom"/>
</dbReference>
<accession>A0A8W8N9Y5</accession>
<dbReference type="Pfam" id="PF03184">
    <property type="entry name" value="DDE_1"/>
    <property type="match status" value="1"/>
</dbReference>
<dbReference type="AlphaFoldDB" id="A0A8W8N9Y5"/>
<organism evidence="2 3">
    <name type="scientific">Magallana gigas</name>
    <name type="common">Pacific oyster</name>
    <name type="synonym">Crassostrea gigas</name>
    <dbReference type="NCBI Taxonomy" id="29159"/>
    <lineage>
        <taxon>Eukaryota</taxon>
        <taxon>Metazoa</taxon>
        <taxon>Spiralia</taxon>
        <taxon>Lophotrochozoa</taxon>
        <taxon>Mollusca</taxon>
        <taxon>Bivalvia</taxon>
        <taxon>Autobranchia</taxon>
        <taxon>Pteriomorphia</taxon>
        <taxon>Ostreida</taxon>
        <taxon>Ostreoidea</taxon>
        <taxon>Ostreidae</taxon>
        <taxon>Magallana</taxon>
    </lineage>
</organism>
<evidence type="ECO:0000313" key="2">
    <source>
        <dbReference type="EnsemblMetazoa" id="G4912.1:cds"/>
    </source>
</evidence>
<dbReference type="Proteomes" id="UP000005408">
    <property type="component" value="Unassembled WGS sequence"/>
</dbReference>
<dbReference type="GO" id="GO:0003676">
    <property type="term" value="F:nucleic acid binding"/>
    <property type="evidence" value="ECO:0007669"/>
    <property type="project" value="InterPro"/>
</dbReference>
<protein>
    <recommendedName>
        <fullName evidence="1">DDE-1 domain-containing protein</fullName>
    </recommendedName>
</protein>
<evidence type="ECO:0000313" key="3">
    <source>
        <dbReference type="Proteomes" id="UP000005408"/>
    </source>
</evidence>
<sequence>MAEEGSKRVEIAGSEDKRQITGTFAGTLDGSFLPFQLIYQGKTTQCHPKFKFPDEFHITESENHWANGRTMNDYIDKIILPYVNKVKDDLDLPLGQRALVIFDCFRWQITEEFTAKLSANRLIYVTIPPNCTDLLQPMDLSVNKSAKSFLKNEFESWYAAQVCDQLSGSADINEVKVDLSLTRMKPLGAKWLTKLYDYMKTKPEIVINGFREAGISSVLGLD</sequence>
<dbReference type="OrthoDB" id="6097312at2759"/>
<dbReference type="EnsemblMetazoa" id="G4912.1">
    <property type="protein sequence ID" value="G4912.1:cds"/>
    <property type="gene ID" value="G4912"/>
</dbReference>
<evidence type="ECO:0000259" key="1">
    <source>
        <dbReference type="Pfam" id="PF03184"/>
    </source>
</evidence>
<name>A0A8W8N9Y5_MAGGI</name>
<reference evidence="2" key="1">
    <citation type="submission" date="2022-08" db="UniProtKB">
        <authorList>
            <consortium name="EnsemblMetazoa"/>
        </authorList>
    </citation>
    <scope>IDENTIFICATION</scope>
    <source>
        <strain evidence="2">05x7-T-G4-1.051#20</strain>
    </source>
</reference>